<keyword evidence="9 11" id="KW-0472">Membrane</keyword>
<feature type="region of interest" description="Disordered" evidence="10">
    <location>
        <begin position="91"/>
        <end position="136"/>
    </location>
</feature>
<dbReference type="Proteomes" id="UP000434850">
    <property type="component" value="Unassembled WGS sequence"/>
</dbReference>
<dbReference type="GO" id="GO:0031992">
    <property type="term" value="F:energy transducer activity"/>
    <property type="evidence" value="ECO:0007669"/>
    <property type="project" value="TreeGrafter"/>
</dbReference>
<evidence type="ECO:0000256" key="10">
    <source>
        <dbReference type="SAM" id="MobiDB-lite"/>
    </source>
</evidence>
<dbReference type="InterPro" id="IPR051045">
    <property type="entry name" value="TonB-dependent_transducer"/>
</dbReference>
<keyword evidence="14" id="KW-1185">Reference proteome</keyword>
<evidence type="ECO:0000313" key="13">
    <source>
        <dbReference type="EMBL" id="MVN91087.1"/>
    </source>
</evidence>
<dbReference type="OrthoDB" id="649093at2"/>
<evidence type="ECO:0000256" key="6">
    <source>
        <dbReference type="ARBA" id="ARBA00022692"/>
    </source>
</evidence>
<keyword evidence="5" id="KW-0997">Cell inner membrane</keyword>
<evidence type="ECO:0000256" key="11">
    <source>
        <dbReference type="SAM" id="Phobius"/>
    </source>
</evidence>
<keyword evidence="7" id="KW-0653">Protein transport</keyword>
<dbReference type="InterPro" id="IPR037682">
    <property type="entry name" value="TonB_C"/>
</dbReference>
<evidence type="ECO:0000313" key="14">
    <source>
        <dbReference type="Proteomes" id="UP000434850"/>
    </source>
</evidence>
<reference evidence="13 14" key="1">
    <citation type="submission" date="2019-12" db="EMBL/GenBank/DDBJ databases">
        <title>Mucilaginibacter sp. HME9299 genome sequencing and assembly.</title>
        <authorList>
            <person name="Kang H."/>
            <person name="Kim H."/>
            <person name="Joh K."/>
        </authorList>
    </citation>
    <scope>NUCLEOTIDE SEQUENCE [LARGE SCALE GENOMIC DNA]</scope>
    <source>
        <strain evidence="13 14">HME9299</strain>
    </source>
</reference>
<keyword evidence="4" id="KW-1003">Cell membrane</keyword>
<comment type="similarity">
    <text evidence="2">Belongs to the TonB family.</text>
</comment>
<evidence type="ECO:0000256" key="3">
    <source>
        <dbReference type="ARBA" id="ARBA00022448"/>
    </source>
</evidence>
<dbReference type="PANTHER" id="PTHR33446:SF2">
    <property type="entry name" value="PROTEIN TONB"/>
    <property type="match status" value="1"/>
</dbReference>
<dbReference type="GO" id="GO:0098797">
    <property type="term" value="C:plasma membrane protein complex"/>
    <property type="evidence" value="ECO:0007669"/>
    <property type="project" value="TreeGrafter"/>
</dbReference>
<dbReference type="PROSITE" id="PS52015">
    <property type="entry name" value="TONB_CTD"/>
    <property type="match status" value="1"/>
</dbReference>
<protein>
    <submittedName>
        <fullName evidence="13">TonB family protein</fullName>
    </submittedName>
</protein>
<dbReference type="PANTHER" id="PTHR33446">
    <property type="entry name" value="PROTEIN TONB-RELATED"/>
    <property type="match status" value="1"/>
</dbReference>
<evidence type="ECO:0000256" key="2">
    <source>
        <dbReference type="ARBA" id="ARBA00006555"/>
    </source>
</evidence>
<dbReference type="SUPFAM" id="SSF74653">
    <property type="entry name" value="TolA/TonB C-terminal domain"/>
    <property type="match status" value="1"/>
</dbReference>
<name>A0A6I4I857_9SPHI</name>
<accession>A0A6I4I857</accession>
<evidence type="ECO:0000256" key="5">
    <source>
        <dbReference type="ARBA" id="ARBA00022519"/>
    </source>
</evidence>
<evidence type="ECO:0000256" key="9">
    <source>
        <dbReference type="ARBA" id="ARBA00023136"/>
    </source>
</evidence>
<evidence type="ECO:0000259" key="12">
    <source>
        <dbReference type="PROSITE" id="PS52015"/>
    </source>
</evidence>
<feature type="transmembrane region" description="Helical" evidence="11">
    <location>
        <begin position="41"/>
        <end position="60"/>
    </location>
</feature>
<dbReference type="EMBL" id="WQLA01000003">
    <property type="protein sequence ID" value="MVN91087.1"/>
    <property type="molecule type" value="Genomic_DNA"/>
</dbReference>
<dbReference type="InterPro" id="IPR006260">
    <property type="entry name" value="TonB/TolA_C"/>
</dbReference>
<dbReference type="AlphaFoldDB" id="A0A6I4I857"/>
<evidence type="ECO:0000256" key="8">
    <source>
        <dbReference type="ARBA" id="ARBA00022989"/>
    </source>
</evidence>
<evidence type="ECO:0000256" key="7">
    <source>
        <dbReference type="ARBA" id="ARBA00022927"/>
    </source>
</evidence>
<evidence type="ECO:0000256" key="1">
    <source>
        <dbReference type="ARBA" id="ARBA00004383"/>
    </source>
</evidence>
<keyword evidence="8 11" id="KW-1133">Transmembrane helix</keyword>
<dbReference type="GO" id="GO:0015031">
    <property type="term" value="P:protein transport"/>
    <property type="evidence" value="ECO:0007669"/>
    <property type="project" value="UniProtKB-KW"/>
</dbReference>
<gene>
    <name evidence="13" type="ORF">GO816_08125</name>
</gene>
<comment type="subcellular location">
    <subcellularLocation>
        <location evidence="1">Cell inner membrane</location>
        <topology evidence="1">Single-pass membrane protein</topology>
        <orientation evidence="1">Periplasmic side</orientation>
    </subcellularLocation>
</comment>
<proteinExistence type="inferred from homology"/>
<sequence length="286" mass="31013">MLNSKFDLYKSEWLDLVFTDRNKNYGAYELRVNYSDTMMKALAITVVAFGLAATTLTIVMKHNKANTIEAPMVDKGPIIVDLTIIKPPVDKPLEPLKKDATKQSAVKPDAAPKSNTKTQRFVEPRPTNNPIEAVDPKPVDMNVAIGSQEIKGNDDTPVGNALKPAGTGGNGTSTVGVDGGSNEPVGIGGLDVMPEPIGGASAWSRFLQKTLRYPETELQGRVVLSFVIEKDGKLTDIQVIKGVSPELDREALRVLKLAPAWKPGQQNGHPVRVKFTVPIVFQMSEN</sequence>
<evidence type="ECO:0000256" key="4">
    <source>
        <dbReference type="ARBA" id="ARBA00022475"/>
    </source>
</evidence>
<feature type="domain" description="TonB C-terminal" evidence="12">
    <location>
        <begin position="194"/>
        <end position="286"/>
    </location>
</feature>
<comment type="caution">
    <text evidence="13">The sequence shown here is derived from an EMBL/GenBank/DDBJ whole genome shotgun (WGS) entry which is preliminary data.</text>
</comment>
<dbReference type="NCBIfam" id="TIGR01352">
    <property type="entry name" value="tonB_Cterm"/>
    <property type="match status" value="1"/>
</dbReference>
<keyword evidence="3" id="KW-0813">Transport</keyword>
<dbReference type="GO" id="GO:0055085">
    <property type="term" value="P:transmembrane transport"/>
    <property type="evidence" value="ECO:0007669"/>
    <property type="project" value="InterPro"/>
</dbReference>
<dbReference type="Gene3D" id="3.30.1150.10">
    <property type="match status" value="1"/>
</dbReference>
<organism evidence="13 14">
    <name type="scientific">Mucilaginibacter aquatilis</name>
    <dbReference type="NCBI Taxonomy" id="1517760"/>
    <lineage>
        <taxon>Bacteria</taxon>
        <taxon>Pseudomonadati</taxon>
        <taxon>Bacteroidota</taxon>
        <taxon>Sphingobacteriia</taxon>
        <taxon>Sphingobacteriales</taxon>
        <taxon>Sphingobacteriaceae</taxon>
        <taxon>Mucilaginibacter</taxon>
    </lineage>
</organism>
<dbReference type="RefSeq" id="WP_157541022.1">
    <property type="nucleotide sequence ID" value="NZ_WQLA01000003.1"/>
</dbReference>
<feature type="compositionally biased region" description="Basic and acidic residues" evidence="10">
    <location>
        <begin position="91"/>
        <end position="101"/>
    </location>
</feature>
<dbReference type="Pfam" id="PF03544">
    <property type="entry name" value="TonB_C"/>
    <property type="match status" value="1"/>
</dbReference>
<keyword evidence="6 11" id="KW-0812">Transmembrane</keyword>